<evidence type="ECO:0000313" key="7">
    <source>
        <dbReference type="EMBL" id="PXX19958.1"/>
    </source>
</evidence>
<dbReference type="Proteomes" id="UP000183529">
    <property type="component" value="Unassembled WGS sequence"/>
</dbReference>
<dbReference type="InterPro" id="IPR004632">
    <property type="entry name" value="4NH2But_aminotransferase_bac"/>
</dbReference>
<reference evidence="7 10" key="2">
    <citation type="submission" date="2018-05" db="EMBL/GenBank/DDBJ databases">
        <title>Genomic Encyclopedia of Type Strains, Phase IV (KMG-V): Genome sequencing to study the core and pangenomes of soil and plant-associated prokaryotes.</title>
        <authorList>
            <person name="Whitman W."/>
        </authorList>
    </citation>
    <scope>NUCLEOTIDE SEQUENCE [LARGE SCALE GENOMIC DNA]</scope>
    <source>
        <strain evidence="7 10">SIr-6563</strain>
    </source>
</reference>
<dbReference type="GO" id="GO:0042802">
    <property type="term" value="F:identical protein binding"/>
    <property type="evidence" value="ECO:0007669"/>
    <property type="project" value="TreeGrafter"/>
</dbReference>
<dbReference type="Gene3D" id="3.90.1150.10">
    <property type="entry name" value="Aspartate Aminotransferase, domain 1"/>
    <property type="match status" value="1"/>
</dbReference>
<dbReference type="FunFam" id="3.40.640.10:FF:000013">
    <property type="entry name" value="4-aminobutyrate aminotransferase"/>
    <property type="match status" value="1"/>
</dbReference>
<evidence type="ECO:0000313" key="8">
    <source>
        <dbReference type="EMBL" id="SEI91122.1"/>
    </source>
</evidence>
<evidence type="ECO:0000313" key="10">
    <source>
        <dbReference type="Proteomes" id="UP000247515"/>
    </source>
</evidence>
<dbReference type="EMBL" id="FNZM01000001">
    <property type="protein sequence ID" value="SEI91122.1"/>
    <property type="molecule type" value="Genomic_DNA"/>
</dbReference>
<dbReference type="Pfam" id="PF00202">
    <property type="entry name" value="Aminotran_3"/>
    <property type="match status" value="1"/>
</dbReference>
<keyword evidence="3 8" id="KW-0032">Aminotransferase</keyword>
<keyword evidence="10" id="KW-1185">Reference proteome</keyword>
<dbReference type="SUPFAM" id="SSF53383">
    <property type="entry name" value="PLP-dependent transferases"/>
    <property type="match status" value="1"/>
</dbReference>
<proteinExistence type="inferred from homology"/>
<keyword evidence="5 6" id="KW-0663">Pyridoxal phosphate</keyword>
<dbReference type="InterPro" id="IPR015424">
    <property type="entry name" value="PyrdxlP-dep_Trfase"/>
</dbReference>
<accession>A0AAQ1GBB6</accession>
<dbReference type="AlphaFoldDB" id="A0AAQ1GBB6"/>
<dbReference type="GO" id="GO:0009448">
    <property type="term" value="P:gamma-aminobutyric acid metabolic process"/>
    <property type="evidence" value="ECO:0007669"/>
    <property type="project" value="InterPro"/>
</dbReference>
<evidence type="ECO:0000256" key="5">
    <source>
        <dbReference type="ARBA" id="ARBA00022898"/>
    </source>
</evidence>
<dbReference type="GO" id="GO:0030170">
    <property type="term" value="F:pyridoxal phosphate binding"/>
    <property type="evidence" value="ECO:0007669"/>
    <property type="project" value="InterPro"/>
</dbReference>
<dbReference type="InterPro" id="IPR005814">
    <property type="entry name" value="Aminotrans_3"/>
</dbReference>
<dbReference type="NCBIfam" id="TIGR00700">
    <property type="entry name" value="GABAtrnsam"/>
    <property type="match status" value="1"/>
</dbReference>
<evidence type="ECO:0000256" key="3">
    <source>
        <dbReference type="ARBA" id="ARBA00022576"/>
    </source>
</evidence>
<sequence>MDCLPVHQPIRKPKFVKEMNVSKNADLQSRKDAITPRGVGVMCNFYAERAENAELWDVEGRRVIDFAAGIAVCNTGHRHPKIVAAIKAQLDRFTHTAYQIVPYESYVSLAEKVAARAPGSFAKKAAFFTTGAEAVENAVKIARASTGRPGVIAFAGGFHGRTMMGMALTGKVAPYKLNFGPFPSDVYHAPYPNAVHGISTADSLKHIEMLFKADIDPKRVAAIIFEPVQGEGGFYQAPADFVRGLRKICDTHGILLIADEVQTGFARTGKLFAMEHYDVTPDLMTIAKSLAGGMPLSGVVGRAEVMDAAAPGGLGGTYAGNPLAVASAHAVIEIIEEEKLCERATKLGDKLKAKLNAMKAEVPQIADVRGPGAMNAVEFCKPGTSDADADFTKRVQTAALNRGLLLLVCGVYSNVVRFLFPLTIQDNVFDEALAILEESIKEAVGVPA</sequence>
<dbReference type="PANTHER" id="PTHR11986">
    <property type="entry name" value="AMINOTRANSFERASE CLASS III"/>
    <property type="match status" value="1"/>
</dbReference>
<dbReference type="PROSITE" id="PS00600">
    <property type="entry name" value="AA_TRANSFER_CLASS_3"/>
    <property type="match status" value="1"/>
</dbReference>
<dbReference type="InterPro" id="IPR015421">
    <property type="entry name" value="PyrdxlP-dep_Trfase_major"/>
</dbReference>
<reference evidence="8 9" key="1">
    <citation type="submission" date="2016-10" db="EMBL/GenBank/DDBJ databases">
        <authorList>
            <person name="Varghese N."/>
            <person name="Submissions S."/>
        </authorList>
    </citation>
    <scope>NUCLEOTIDE SEQUENCE [LARGE SCALE GENOMIC DNA]</scope>
    <source>
        <strain evidence="8 9">LMG 22274</strain>
    </source>
</reference>
<dbReference type="InterPro" id="IPR050103">
    <property type="entry name" value="Class-III_PLP-dep_AT"/>
</dbReference>
<dbReference type="Proteomes" id="UP000247515">
    <property type="component" value="Unassembled WGS sequence"/>
</dbReference>
<comment type="cofactor">
    <cofactor evidence="1">
        <name>pyridoxal 5'-phosphate</name>
        <dbReference type="ChEBI" id="CHEBI:597326"/>
    </cofactor>
</comment>
<evidence type="ECO:0000256" key="4">
    <source>
        <dbReference type="ARBA" id="ARBA00022679"/>
    </source>
</evidence>
<gene>
    <name evidence="7" type="ORF">C7400_102383</name>
    <name evidence="8" type="ORF">SAMN05216550_101375</name>
</gene>
<dbReference type="PIRSF" id="PIRSF000521">
    <property type="entry name" value="Transaminase_4ab_Lys_Orn"/>
    <property type="match status" value="1"/>
</dbReference>
<comment type="similarity">
    <text evidence="2 6">Belongs to the class-III pyridoxal-phosphate-dependent aminotransferase family.</text>
</comment>
<evidence type="ECO:0000256" key="1">
    <source>
        <dbReference type="ARBA" id="ARBA00001933"/>
    </source>
</evidence>
<name>A0AAQ1GBB6_9BURK</name>
<dbReference type="EMBL" id="QJJV01000002">
    <property type="protein sequence ID" value="PXX19958.1"/>
    <property type="molecule type" value="Genomic_DNA"/>
</dbReference>
<keyword evidence="4" id="KW-0808">Transferase</keyword>
<dbReference type="Gene3D" id="3.40.640.10">
    <property type="entry name" value="Type I PLP-dependent aspartate aminotransferase-like (Major domain)"/>
    <property type="match status" value="1"/>
</dbReference>
<evidence type="ECO:0000256" key="6">
    <source>
        <dbReference type="RuleBase" id="RU003560"/>
    </source>
</evidence>
<evidence type="ECO:0000313" key="9">
    <source>
        <dbReference type="Proteomes" id="UP000183529"/>
    </source>
</evidence>
<protein>
    <submittedName>
        <fullName evidence="7 8">4-aminobutyrate aminotransferase</fullName>
    </submittedName>
</protein>
<dbReference type="InterPro" id="IPR015422">
    <property type="entry name" value="PyrdxlP-dep_Trfase_small"/>
</dbReference>
<organism evidence="8 9">
    <name type="scientific">Paraburkholderia tropica</name>
    <dbReference type="NCBI Taxonomy" id="92647"/>
    <lineage>
        <taxon>Bacteria</taxon>
        <taxon>Pseudomonadati</taxon>
        <taxon>Pseudomonadota</taxon>
        <taxon>Betaproteobacteria</taxon>
        <taxon>Burkholderiales</taxon>
        <taxon>Burkholderiaceae</taxon>
        <taxon>Paraburkholderia</taxon>
    </lineage>
</organism>
<dbReference type="CDD" id="cd00610">
    <property type="entry name" value="OAT_like"/>
    <property type="match status" value="1"/>
</dbReference>
<dbReference type="InterPro" id="IPR049704">
    <property type="entry name" value="Aminotrans_3_PPA_site"/>
</dbReference>
<evidence type="ECO:0000256" key="2">
    <source>
        <dbReference type="ARBA" id="ARBA00008954"/>
    </source>
</evidence>
<dbReference type="GO" id="GO:0034386">
    <property type="term" value="F:4-aminobutyrate:2-oxoglutarate transaminase activity"/>
    <property type="evidence" value="ECO:0007669"/>
    <property type="project" value="InterPro"/>
</dbReference>
<comment type="caution">
    <text evidence="8">The sequence shown here is derived from an EMBL/GenBank/DDBJ whole genome shotgun (WGS) entry which is preliminary data.</text>
</comment>